<feature type="transmembrane region" description="Helical" evidence="9">
    <location>
        <begin position="20"/>
        <end position="43"/>
    </location>
</feature>
<protein>
    <recommendedName>
        <fullName evidence="9">TRAP transporter small permease protein</fullName>
    </recommendedName>
</protein>
<evidence type="ECO:0000256" key="3">
    <source>
        <dbReference type="ARBA" id="ARBA00022475"/>
    </source>
</evidence>
<feature type="transmembrane region" description="Helical" evidence="9">
    <location>
        <begin position="92"/>
        <end position="114"/>
    </location>
</feature>
<evidence type="ECO:0000256" key="8">
    <source>
        <dbReference type="ARBA" id="ARBA00038436"/>
    </source>
</evidence>
<proteinExistence type="inferred from homology"/>
<evidence type="ECO:0000256" key="5">
    <source>
        <dbReference type="ARBA" id="ARBA00022692"/>
    </source>
</evidence>
<dbReference type="RefSeq" id="WP_188824269.1">
    <property type="nucleotide sequence ID" value="NZ_BMHH01000008.1"/>
</dbReference>
<feature type="transmembrane region" description="Helical" evidence="9">
    <location>
        <begin position="55"/>
        <end position="72"/>
    </location>
</feature>
<comment type="subcellular location">
    <subcellularLocation>
        <location evidence="1 9">Cell inner membrane</location>
        <topology evidence="1 9">Multi-pass membrane protein</topology>
    </subcellularLocation>
</comment>
<dbReference type="InterPro" id="IPR055348">
    <property type="entry name" value="DctQ"/>
</dbReference>
<dbReference type="GO" id="GO:0022857">
    <property type="term" value="F:transmembrane transporter activity"/>
    <property type="evidence" value="ECO:0007669"/>
    <property type="project" value="UniProtKB-UniRule"/>
</dbReference>
<dbReference type="EMBL" id="BMHH01000008">
    <property type="protein sequence ID" value="GGA93743.1"/>
    <property type="molecule type" value="Genomic_DNA"/>
</dbReference>
<reference evidence="11" key="2">
    <citation type="submission" date="2020-09" db="EMBL/GenBank/DDBJ databases">
        <authorList>
            <person name="Sun Q."/>
            <person name="Zhou Y."/>
        </authorList>
    </citation>
    <scope>NUCLEOTIDE SEQUENCE</scope>
    <source>
        <strain evidence="11">CGMCC 1.15082</strain>
    </source>
</reference>
<dbReference type="GO" id="GO:0005886">
    <property type="term" value="C:plasma membrane"/>
    <property type="evidence" value="ECO:0007669"/>
    <property type="project" value="UniProtKB-SubCell"/>
</dbReference>
<keyword evidence="6 9" id="KW-1133">Transmembrane helix</keyword>
<dbReference type="Proteomes" id="UP000646478">
    <property type="component" value="Unassembled WGS sequence"/>
</dbReference>
<keyword evidence="5 9" id="KW-0812">Transmembrane</keyword>
<dbReference type="Pfam" id="PF04290">
    <property type="entry name" value="DctQ"/>
    <property type="match status" value="1"/>
</dbReference>
<dbReference type="AlphaFoldDB" id="A0A916SC47"/>
<organism evidence="11 12">
    <name type="scientific">Brucella endophytica</name>
    <dbReference type="NCBI Taxonomy" id="1963359"/>
    <lineage>
        <taxon>Bacteria</taxon>
        <taxon>Pseudomonadati</taxon>
        <taxon>Pseudomonadota</taxon>
        <taxon>Alphaproteobacteria</taxon>
        <taxon>Hyphomicrobiales</taxon>
        <taxon>Brucellaceae</taxon>
        <taxon>Brucella/Ochrobactrum group</taxon>
        <taxon>Brucella</taxon>
    </lineage>
</organism>
<keyword evidence="12" id="KW-1185">Reference proteome</keyword>
<sequence length="179" mass="19549">MYGSTRKNPVRLVLDRLYNAAGVVSALCLVAILLVIVAQMVARWSSLTFPGSAEYAGYLMASASFLAFAHALNHGAHIRVNLLLTALGRYKFWGELWCLTVATAASTYVAWYAVKLVYWSRKLGDISQGQDESMMWIVQSPMAAGAILLAICFADNLLTLIMTGRDNIATDLAEQSHGE</sequence>
<evidence type="ECO:0000256" key="7">
    <source>
        <dbReference type="ARBA" id="ARBA00023136"/>
    </source>
</evidence>
<evidence type="ECO:0000313" key="11">
    <source>
        <dbReference type="EMBL" id="GGA93743.1"/>
    </source>
</evidence>
<evidence type="ECO:0000259" key="10">
    <source>
        <dbReference type="Pfam" id="PF04290"/>
    </source>
</evidence>
<evidence type="ECO:0000256" key="6">
    <source>
        <dbReference type="ARBA" id="ARBA00022989"/>
    </source>
</evidence>
<comment type="caution">
    <text evidence="11">The sequence shown here is derived from an EMBL/GenBank/DDBJ whole genome shotgun (WGS) entry which is preliminary data.</text>
</comment>
<accession>A0A916SC47</accession>
<evidence type="ECO:0000256" key="9">
    <source>
        <dbReference type="RuleBase" id="RU369079"/>
    </source>
</evidence>
<name>A0A916SC47_9HYPH</name>
<keyword evidence="2 9" id="KW-0813">Transport</keyword>
<keyword evidence="7 9" id="KW-0472">Membrane</keyword>
<dbReference type="InterPro" id="IPR007387">
    <property type="entry name" value="TRAP_DctQ"/>
</dbReference>
<comment type="similarity">
    <text evidence="8 9">Belongs to the TRAP transporter small permease family.</text>
</comment>
<reference evidence="11" key="1">
    <citation type="journal article" date="2014" name="Int. J. Syst. Evol. Microbiol.">
        <title>Complete genome sequence of Corynebacterium casei LMG S-19264T (=DSM 44701T), isolated from a smear-ripened cheese.</title>
        <authorList>
            <consortium name="US DOE Joint Genome Institute (JGI-PGF)"/>
            <person name="Walter F."/>
            <person name="Albersmeier A."/>
            <person name="Kalinowski J."/>
            <person name="Ruckert C."/>
        </authorList>
    </citation>
    <scope>NUCLEOTIDE SEQUENCE</scope>
    <source>
        <strain evidence="11">CGMCC 1.15082</strain>
    </source>
</reference>
<dbReference type="PANTHER" id="PTHR35011">
    <property type="entry name" value="2,3-DIKETO-L-GULONATE TRAP TRANSPORTER SMALL PERMEASE PROTEIN YIAM"/>
    <property type="match status" value="1"/>
</dbReference>
<evidence type="ECO:0000313" key="12">
    <source>
        <dbReference type="Proteomes" id="UP000646478"/>
    </source>
</evidence>
<evidence type="ECO:0000256" key="4">
    <source>
        <dbReference type="ARBA" id="ARBA00022519"/>
    </source>
</evidence>
<gene>
    <name evidence="11" type="ORF">GCM10011491_22420</name>
</gene>
<keyword evidence="4 9" id="KW-0997">Cell inner membrane</keyword>
<keyword evidence="3" id="KW-1003">Cell membrane</keyword>
<evidence type="ECO:0000256" key="2">
    <source>
        <dbReference type="ARBA" id="ARBA00022448"/>
    </source>
</evidence>
<comment type="subunit">
    <text evidence="9">The complex comprises the extracytoplasmic solute receptor protein and the two transmembrane proteins.</text>
</comment>
<comment type="function">
    <text evidence="9">Part of the tripartite ATP-independent periplasmic (TRAP) transport system.</text>
</comment>
<feature type="transmembrane region" description="Helical" evidence="9">
    <location>
        <begin position="134"/>
        <end position="158"/>
    </location>
</feature>
<evidence type="ECO:0000256" key="1">
    <source>
        <dbReference type="ARBA" id="ARBA00004429"/>
    </source>
</evidence>
<feature type="domain" description="Tripartite ATP-independent periplasmic transporters DctQ component" evidence="10">
    <location>
        <begin position="32"/>
        <end position="161"/>
    </location>
</feature>